<dbReference type="GO" id="GO:0032040">
    <property type="term" value="C:small-subunit processome"/>
    <property type="evidence" value="ECO:0007669"/>
    <property type="project" value="TreeGrafter"/>
</dbReference>
<reference evidence="7 8" key="1">
    <citation type="journal article" date="2009" name="Science">
        <title>Green evolution and dynamic adaptations revealed by genomes of the marine picoeukaryotes Micromonas.</title>
        <authorList>
            <person name="Worden A.Z."/>
            <person name="Lee J.H."/>
            <person name="Mock T."/>
            <person name="Rouze P."/>
            <person name="Simmons M.P."/>
            <person name="Aerts A.L."/>
            <person name="Allen A.E."/>
            <person name="Cuvelier M.L."/>
            <person name="Derelle E."/>
            <person name="Everett M.V."/>
            <person name="Foulon E."/>
            <person name="Grimwood J."/>
            <person name="Gundlach H."/>
            <person name="Henrissat B."/>
            <person name="Napoli C."/>
            <person name="McDonald S.M."/>
            <person name="Parker M.S."/>
            <person name="Rombauts S."/>
            <person name="Salamov A."/>
            <person name="Von Dassow P."/>
            <person name="Badger J.H."/>
            <person name="Coutinho P.M."/>
            <person name="Demir E."/>
            <person name="Dubchak I."/>
            <person name="Gentemann C."/>
            <person name="Eikrem W."/>
            <person name="Gready J.E."/>
            <person name="John U."/>
            <person name="Lanier W."/>
            <person name="Lindquist E.A."/>
            <person name="Lucas S."/>
            <person name="Mayer K.F."/>
            <person name="Moreau H."/>
            <person name="Not F."/>
            <person name="Otillar R."/>
            <person name="Panaud O."/>
            <person name="Pangilinan J."/>
            <person name="Paulsen I."/>
            <person name="Piegu B."/>
            <person name="Poliakov A."/>
            <person name="Robbens S."/>
            <person name="Schmutz J."/>
            <person name="Toulza E."/>
            <person name="Wyss T."/>
            <person name="Zelensky A."/>
            <person name="Zhou K."/>
            <person name="Armbrust E.V."/>
            <person name="Bhattacharya D."/>
            <person name="Goodenough U.W."/>
            <person name="Van de Peer Y."/>
            <person name="Grigoriev I.V."/>
        </authorList>
    </citation>
    <scope>NUCLEOTIDE SEQUENCE [LARGE SCALE GENOMIC DNA]</scope>
    <source>
        <strain evidence="7 8">CCMP1545</strain>
    </source>
</reference>
<dbReference type="STRING" id="564608.C1MYZ7"/>
<dbReference type="InterPro" id="IPR053940">
    <property type="entry name" value="UTP25_NTPase-like"/>
</dbReference>
<dbReference type="InterPro" id="IPR010678">
    <property type="entry name" value="UTP25"/>
</dbReference>
<evidence type="ECO:0000313" key="8">
    <source>
        <dbReference type="Proteomes" id="UP000001876"/>
    </source>
</evidence>
<dbReference type="Gene3D" id="3.40.50.300">
    <property type="entry name" value="P-loop containing nucleotide triphosphate hydrolases"/>
    <property type="match status" value="1"/>
</dbReference>
<dbReference type="eggNOG" id="KOG2340">
    <property type="taxonomic scope" value="Eukaryota"/>
</dbReference>
<feature type="domain" description="UTP25 NTP hydrolase-like" evidence="6">
    <location>
        <begin position="2"/>
        <end position="263"/>
    </location>
</feature>
<evidence type="ECO:0000256" key="2">
    <source>
        <dbReference type="ARBA" id="ARBA00009223"/>
    </source>
</evidence>
<evidence type="ECO:0000256" key="3">
    <source>
        <dbReference type="ARBA" id="ARBA00023242"/>
    </source>
</evidence>
<dbReference type="InterPro" id="IPR053939">
    <property type="entry name" value="UTP25_C"/>
</dbReference>
<dbReference type="AlphaFoldDB" id="C1MYZ7"/>
<dbReference type="GeneID" id="9686310"/>
<dbReference type="PANTHER" id="PTHR12933">
    <property type="entry name" value="ORF PROTEIN-RELATED"/>
    <property type="match status" value="1"/>
</dbReference>
<dbReference type="KEGG" id="mpp:MICPUCDRAFT_20101"/>
<dbReference type="Pfam" id="PF06862">
    <property type="entry name" value="Utp25_C"/>
    <property type="match status" value="1"/>
</dbReference>
<accession>C1MYZ7</accession>
<dbReference type="RefSeq" id="XP_003061126.1">
    <property type="nucleotide sequence ID" value="XM_003061080.1"/>
</dbReference>
<organism evidence="8">
    <name type="scientific">Micromonas pusilla (strain CCMP1545)</name>
    <name type="common">Picoplanktonic green alga</name>
    <dbReference type="NCBI Taxonomy" id="564608"/>
    <lineage>
        <taxon>Eukaryota</taxon>
        <taxon>Viridiplantae</taxon>
        <taxon>Chlorophyta</taxon>
        <taxon>Mamiellophyceae</taxon>
        <taxon>Mamiellales</taxon>
        <taxon>Mamiellaceae</taxon>
        <taxon>Micromonas</taxon>
    </lineage>
</organism>
<sequence length="469" mass="52563">MDAYLLHVVNHVMKTRTRVTKNNEALLKRAKAIEARSIHWDQGFVRPTVLILTPMRSTAGRIVRRMLQLCPAAHGRADAVNKLDRFADDFGDGDSDDDDDDDGGGDDGGKKRKKAMWIPEDHKQVFRGNTDDHFRLGVKVTKASVRMYVDFFGSDVLVASPLGLVTRLQESGANASDFLSSLEVLIIDHADVIAAQNWNHVVTTVQSVNALPKETHGTDVMRVHETHLNGHAKHLRQTVLLSSHASAEMNALMRNECANVEGRARWRETHAGVLGVAANSVRNAGGLRQQFERVPDAPIDRADDARFKHFTRRVLPKLRENPQPGSLLFVRSYLDFVRVRNALTKAEVSFCVNSEYTDLKNGARARSLFADGRKRVLLVTERAHFYHRRRIRGVREVFFYSLPDREKFYSEMVSFLGDDASDADGTRLSAPTANVAFSAYDALQLERVVGSKRAKKMLAPDANSTFIFT</sequence>
<dbReference type="Proteomes" id="UP000001876">
    <property type="component" value="Unassembled WGS sequence"/>
</dbReference>
<dbReference type="Pfam" id="PF22916">
    <property type="entry name" value="UTP25_NTPase-like"/>
    <property type="match status" value="1"/>
</dbReference>
<evidence type="ECO:0000256" key="1">
    <source>
        <dbReference type="ARBA" id="ARBA00004604"/>
    </source>
</evidence>
<proteinExistence type="inferred from homology"/>
<evidence type="ECO:0000259" key="5">
    <source>
        <dbReference type="Pfam" id="PF06862"/>
    </source>
</evidence>
<comment type="subcellular location">
    <subcellularLocation>
        <location evidence="1">Nucleus</location>
        <location evidence="1">Nucleolus</location>
    </subcellularLocation>
</comment>
<evidence type="ECO:0000256" key="4">
    <source>
        <dbReference type="SAM" id="MobiDB-lite"/>
    </source>
</evidence>
<protein>
    <submittedName>
        <fullName evidence="7">Predicted protein</fullName>
    </submittedName>
</protein>
<evidence type="ECO:0000259" key="6">
    <source>
        <dbReference type="Pfam" id="PF22916"/>
    </source>
</evidence>
<evidence type="ECO:0000313" key="7">
    <source>
        <dbReference type="EMBL" id="EEH54776.1"/>
    </source>
</evidence>
<dbReference type="GO" id="GO:0019843">
    <property type="term" value="F:rRNA binding"/>
    <property type="evidence" value="ECO:0007669"/>
    <property type="project" value="TreeGrafter"/>
</dbReference>
<dbReference type="PANTHER" id="PTHR12933:SF0">
    <property type="entry name" value="U3 SMALL NUCLEOLAR RNA-ASSOCIATED PROTEIN 25 HOMOLOG"/>
    <property type="match status" value="1"/>
</dbReference>
<dbReference type="OrthoDB" id="10264378at2759"/>
<feature type="compositionally biased region" description="Acidic residues" evidence="4">
    <location>
        <begin position="91"/>
        <end position="105"/>
    </location>
</feature>
<dbReference type="GO" id="GO:0000462">
    <property type="term" value="P:maturation of SSU-rRNA from tricistronic rRNA transcript (SSU-rRNA, 5.8S rRNA, LSU-rRNA)"/>
    <property type="evidence" value="ECO:0007669"/>
    <property type="project" value="TreeGrafter"/>
</dbReference>
<name>C1MYZ7_MICPC</name>
<dbReference type="GO" id="GO:0034511">
    <property type="term" value="F:U3 snoRNA binding"/>
    <property type="evidence" value="ECO:0007669"/>
    <property type="project" value="InterPro"/>
</dbReference>
<dbReference type="InterPro" id="IPR027417">
    <property type="entry name" value="P-loop_NTPase"/>
</dbReference>
<feature type="domain" description="UTP25 C-terminal" evidence="5">
    <location>
        <begin position="286"/>
        <end position="466"/>
    </location>
</feature>
<dbReference type="EMBL" id="GG663743">
    <property type="protein sequence ID" value="EEH54776.1"/>
    <property type="molecule type" value="Genomic_DNA"/>
</dbReference>
<comment type="similarity">
    <text evidence="2">Belongs to the UTP25 family.</text>
</comment>
<feature type="region of interest" description="Disordered" evidence="4">
    <location>
        <begin position="91"/>
        <end position="114"/>
    </location>
</feature>
<keyword evidence="8" id="KW-1185">Reference proteome</keyword>
<gene>
    <name evidence="7" type="ORF">MICPUCDRAFT_20101</name>
</gene>
<keyword evidence="3" id="KW-0539">Nucleus</keyword>
<dbReference type="OMA" id="QDRGDTF"/>